<sequence>MTGIAMGACIPPLGVAALGFLTSACSLTSPLKAQSFPCVFDHADLKLHRLVAFLLCSFLSSY</sequence>
<feature type="signal peptide" evidence="1">
    <location>
        <begin position="1"/>
        <end position="16"/>
    </location>
</feature>
<protein>
    <recommendedName>
        <fullName evidence="3">Secreted protein</fullName>
    </recommendedName>
</protein>
<evidence type="ECO:0008006" key="3">
    <source>
        <dbReference type="Google" id="ProtNLM"/>
    </source>
</evidence>
<organism evidence="2">
    <name type="scientific">Rhizophora mucronata</name>
    <name type="common">Asiatic mangrove</name>
    <dbReference type="NCBI Taxonomy" id="61149"/>
    <lineage>
        <taxon>Eukaryota</taxon>
        <taxon>Viridiplantae</taxon>
        <taxon>Streptophyta</taxon>
        <taxon>Embryophyta</taxon>
        <taxon>Tracheophyta</taxon>
        <taxon>Spermatophyta</taxon>
        <taxon>Magnoliopsida</taxon>
        <taxon>eudicotyledons</taxon>
        <taxon>Gunneridae</taxon>
        <taxon>Pentapetalae</taxon>
        <taxon>rosids</taxon>
        <taxon>fabids</taxon>
        <taxon>Malpighiales</taxon>
        <taxon>Rhizophoraceae</taxon>
        <taxon>Rhizophora</taxon>
    </lineage>
</organism>
<dbReference type="EMBL" id="GGEC01007043">
    <property type="protein sequence ID" value="MBW87526.1"/>
    <property type="molecule type" value="Transcribed_RNA"/>
</dbReference>
<evidence type="ECO:0000313" key="2">
    <source>
        <dbReference type="EMBL" id="MBW87526.1"/>
    </source>
</evidence>
<evidence type="ECO:0000256" key="1">
    <source>
        <dbReference type="SAM" id="SignalP"/>
    </source>
</evidence>
<name>A0A2P2J211_RHIMU</name>
<dbReference type="AlphaFoldDB" id="A0A2P2J211"/>
<reference evidence="2" key="1">
    <citation type="submission" date="2018-02" db="EMBL/GenBank/DDBJ databases">
        <title>Rhizophora mucronata_Transcriptome.</title>
        <authorList>
            <person name="Meera S.P."/>
            <person name="Sreeshan A."/>
            <person name="Augustine A."/>
        </authorList>
    </citation>
    <scope>NUCLEOTIDE SEQUENCE</scope>
    <source>
        <tissue evidence="2">Leaf</tissue>
    </source>
</reference>
<accession>A0A2P2J211</accession>
<proteinExistence type="predicted"/>
<keyword evidence="1" id="KW-0732">Signal</keyword>
<feature type="chain" id="PRO_5015166525" description="Secreted protein" evidence="1">
    <location>
        <begin position="17"/>
        <end position="62"/>
    </location>
</feature>